<dbReference type="GO" id="GO:0031410">
    <property type="term" value="C:cytoplasmic vesicle"/>
    <property type="evidence" value="ECO:0007669"/>
    <property type="project" value="UniProtKB-KW"/>
</dbReference>
<keyword evidence="1 6" id="KW-0812">Transmembrane</keyword>
<evidence type="ECO:0000256" key="5">
    <source>
        <dbReference type="ARBA" id="ARBA00023329"/>
    </source>
</evidence>
<evidence type="ECO:0000313" key="7">
    <source>
        <dbReference type="EMBL" id="KAJ7228768.1"/>
    </source>
</evidence>
<name>A0AAD6YTM5_9AGAR</name>
<evidence type="ECO:0000256" key="6">
    <source>
        <dbReference type="SAM" id="Phobius"/>
    </source>
</evidence>
<proteinExistence type="predicted"/>
<keyword evidence="8" id="KW-1185">Reference proteome</keyword>
<comment type="caution">
    <text evidence="7">The sequence shown here is derived from an EMBL/GenBank/DDBJ whole genome shotgun (WGS) entry which is preliminary data.</text>
</comment>
<keyword evidence="2" id="KW-0256">Endoplasmic reticulum</keyword>
<keyword evidence="5" id="KW-0968">Cytoplasmic vesicle</keyword>
<feature type="transmembrane region" description="Helical" evidence="6">
    <location>
        <begin position="39"/>
        <end position="62"/>
    </location>
</feature>
<organism evidence="7 8">
    <name type="scientific">Mycena pura</name>
    <dbReference type="NCBI Taxonomy" id="153505"/>
    <lineage>
        <taxon>Eukaryota</taxon>
        <taxon>Fungi</taxon>
        <taxon>Dikarya</taxon>
        <taxon>Basidiomycota</taxon>
        <taxon>Agaricomycotina</taxon>
        <taxon>Agaricomycetes</taxon>
        <taxon>Agaricomycetidae</taxon>
        <taxon>Agaricales</taxon>
        <taxon>Marasmiineae</taxon>
        <taxon>Mycenaceae</taxon>
        <taxon>Mycena</taxon>
    </lineage>
</organism>
<evidence type="ECO:0000256" key="1">
    <source>
        <dbReference type="ARBA" id="ARBA00022692"/>
    </source>
</evidence>
<evidence type="ECO:0000256" key="2">
    <source>
        <dbReference type="ARBA" id="ARBA00022824"/>
    </source>
</evidence>
<keyword evidence="3 6" id="KW-1133">Transmembrane helix</keyword>
<evidence type="ECO:0000256" key="4">
    <source>
        <dbReference type="ARBA" id="ARBA00023136"/>
    </source>
</evidence>
<protein>
    <recommendedName>
        <fullName evidence="9">Vacuolar ATPase assembly integral membrane protein VMA21</fullName>
    </recommendedName>
</protein>
<keyword evidence="4 6" id="KW-0472">Membrane</keyword>
<reference evidence="7" key="1">
    <citation type="submission" date="2023-03" db="EMBL/GenBank/DDBJ databases">
        <title>Massive genome expansion in bonnet fungi (Mycena s.s.) driven by repeated elements and novel gene families across ecological guilds.</title>
        <authorList>
            <consortium name="Lawrence Berkeley National Laboratory"/>
            <person name="Harder C.B."/>
            <person name="Miyauchi S."/>
            <person name="Viragh M."/>
            <person name="Kuo A."/>
            <person name="Thoen E."/>
            <person name="Andreopoulos B."/>
            <person name="Lu D."/>
            <person name="Skrede I."/>
            <person name="Drula E."/>
            <person name="Henrissat B."/>
            <person name="Morin E."/>
            <person name="Kohler A."/>
            <person name="Barry K."/>
            <person name="LaButti K."/>
            <person name="Morin E."/>
            <person name="Salamov A."/>
            <person name="Lipzen A."/>
            <person name="Mereny Z."/>
            <person name="Hegedus B."/>
            <person name="Baldrian P."/>
            <person name="Stursova M."/>
            <person name="Weitz H."/>
            <person name="Taylor A."/>
            <person name="Grigoriev I.V."/>
            <person name="Nagy L.G."/>
            <person name="Martin F."/>
            <person name="Kauserud H."/>
        </authorList>
    </citation>
    <scope>NUCLEOTIDE SEQUENCE</scope>
    <source>
        <strain evidence="7">9144</strain>
    </source>
</reference>
<dbReference type="Pfam" id="PF09446">
    <property type="entry name" value="VMA21"/>
    <property type="match status" value="1"/>
</dbReference>
<dbReference type="EMBL" id="JARJCW010000002">
    <property type="protein sequence ID" value="KAJ7228768.1"/>
    <property type="molecule type" value="Genomic_DNA"/>
</dbReference>
<dbReference type="Proteomes" id="UP001219525">
    <property type="component" value="Unassembled WGS sequence"/>
</dbReference>
<accession>A0AAD6YTM5</accession>
<evidence type="ECO:0008006" key="9">
    <source>
        <dbReference type="Google" id="ProtNLM"/>
    </source>
</evidence>
<evidence type="ECO:0000313" key="8">
    <source>
        <dbReference type="Proteomes" id="UP001219525"/>
    </source>
</evidence>
<evidence type="ECO:0000256" key="3">
    <source>
        <dbReference type="ARBA" id="ARBA00022989"/>
    </source>
</evidence>
<dbReference type="AlphaFoldDB" id="A0AAD6YTM5"/>
<gene>
    <name evidence="7" type="ORF">GGX14DRAFT_344897</name>
</gene>
<dbReference type="GO" id="GO:0070072">
    <property type="term" value="P:vacuolar proton-transporting V-type ATPase complex assembly"/>
    <property type="evidence" value="ECO:0007669"/>
    <property type="project" value="InterPro"/>
</dbReference>
<dbReference type="InterPro" id="IPR019013">
    <property type="entry name" value="Vma21"/>
</dbReference>
<sequence length="109" mass="11704">MSEQVAAGKLSQDVASRCASVVLISLLPYLSGSRQLAKLIFFSLSLGLVPITSYFGSLKYLWNGNTTYAALTAVVGANIVLAAYITISILDDQRTTTTTVPEKESKKNQ</sequence>
<feature type="transmembrane region" description="Helical" evidence="6">
    <location>
        <begin position="68"/>
        <end position="87"/>
    </location>
</feature>